<comment type="similarity">
    <text evidence="2">Belongs to the class-I pyridoxal-phosphate-dependent aminotransferase family.</text>
</comment>
<dbReference type="InterPro" id="IPR015424">
    <property type="entry name" value="PyrdxlP-dep_Trfase"/>
</dbReference>
<dbReference type="CDD" id="cd00609">
    <property type="entry name" value="AAT_like"/>
    <property type="match status" value="1"/>
</dbReference>
<evidence type="ECO:0000259" key="8">
    <source>
        <dbReference type="Pfam" id="PF00155"/>
    </source>
</evidence>
<proteinExistence type="inferred from homology"/>
<dbReference type="SUPFAM" id="SSF53383">
    <property type="entry name" value="PLP-dependent transferases"/>
    <property type="match status" value="1"/>
</dbReference>
<dbReference type="InterPro" id="IPR001917">
    <property type="entry name" value="Aminotrans_II_pyridoxalP_BS"/>
</dbReference>
<dbReference type="PANTHER" id="PTHR46383">
    <property type="entry name" value="ASPARTATE AMINOTRANSFERASE"/>
    <property type="match status" value="1"/>
</dbReference>
<dbReference type="InterPro" id="IPR050596">
    <property type="entry name" value="AspAT/PAT-like"/>
</dbReference>
<dbReference type="AlphaFoldDB" id="A0AAV9J1Q7"/>
<evidence type="ECO:0000313" key="10">
    <source>
        <dbReference type="Proteomes" id="UP001301350"/>
    </source>
</evidence>
<evidence type="ECO:0000256" key="1">
    <source>
        <dbReference type="ARBA" id="ARBA00001933"/>
    </source>
</evidence>
<keyword evidence="6 7" id="KW-0663">Pyridoxal phosphate</keyword>
<dbReference type="GO" id="GO:0008483">
    <property type="term" value="F:transaminase activity"/>
    <property type="evidence" value="ECO:0007669"/>
    <property type="project" value="UniProtKB-KW"/>
</dbReference>
<evidence type="ECO:0000256" key="4">
    <source>
        <dbReference type="ARBA" id="ARBA00022576"/>
    </source>
</evidence>
<dbReference type="GO" id="GO:0030170">
    <property type="term" value="F:pyridoxal phosphate binding"/>
    <property type="evidence" value="ECO:0007669"/>
    <property type="project" value="InterPro"/>
</dbReference>
<evidence type="ECO:0000256" key="6">
    <source>
        <dbReference type="ARBA" id="ARBA00022898"/>
    </source>
</evidence>
<organism evidence="9 10">
    <name type="scientific">Cyanidium caldarium</name>
    <name type="common">Red alga</name>
    <dbReference type="NCBI Taxonomy" id="2771"/>
    <lineage>
        <taxon>Eukaryota</taxon>
        <taxon>Rhodophyta</taxon>
        <taxon>Bangiophyceae</taxon>
        <taxon>Cyanidiales</taxon>
        <taxon>Cyanidiaceae</taxon>
        <taxon>Cyanidium</taxon>
    </lineage>
</organism>
<dbReference type="Pfam" id="PF00155">
    <property type="entry name" value="Aminotran_1_2"/>
    <property type="match status" value="1"/>
</dbReference>
<evidence type="ECO:0000256" key="2">
    <source>
        <dbReference type="ARBA" id="ARBA00007441"/>
    </source>
</evidence>
<feature type="domain" description="Aminotransferase class I/classII large" evidence="8">
    <location>
        <begin position="56"/>
        <end position="421"/>
    </location>
</feature>
<dbReference type="InterPro" id="IPR004839">
    <property type="entry name" value="Aminotransferase_I/II_large"/>
</dbReference>
<comment type="caution">
    <text evidence="9">The sequence shown here is derived from an EMBL/GenBank/DDBJ whole genome shotgun (WGS) entry which is preliminary data.</text>
</comment>
<dbReference type="Gene3D" id="3.40.640.10">
    <property type="entry name" value="Type I PLP-dependent aspartate aminotransferase-like (Major domain)"/>
    <property type="match status" value="1"/>
</dbReference>
<protein>
    <recommendedName>
        <fullName evidence="8">Aminotransferase class I/classII large domain-containing protein</fullName>
    </recommendedName>
</protein>
<gene>
    <name evidence="9" type="ORF">CDCA_CDCA18G4504</name>
</gene>
<keyword evidence="5" id="KW-0808">Transferase</keyword>
<keyword evidence="10" id="KW-1185">Reference proteome</keyword>
<dbReference type="InterPro" id="IPR015421">
    <property type="entry name" value="PyrdxlP-dep_Trfase_major"/>
</dbReference>
<reference evidence="9 10" key="1">
    <citation type="submission" date="2022-07" db="EMBL/GenBank/DDBJ databases">
        <title>Genome-wide signatures of adaptation to extreme environments.</title>
        <authorList>
            <person name="Cho C.H."/>
            <person name="Yoon H.S."/>
        </authorList>
    </citation>
    <scope>NUCLEOTIDE SEQUENCE [LARGE SCALE GENOMIC DNA]</scope>
    <source>
        <strain evidence="9 10">DBV 063 E5</strain>
    </source>
</reference>
<name>A0AAV9J1Q7_CYACA</name>
<comment type="similarity">
    <text evidence="3 7">Belongs to the class-II pyridoxal-phosphate-dependent aminotransferase family.</text>
</comment>
<accession>A0AAV9J1Q7</accession>
<evidence type="ECO:0000256" key="7">
    <source>
        <dbReference type="RuleBase" id="RU003693"/>
    </source>
</evidence>
<evidence type="ECO:0000313" key="9">
    <source>
        <dbReference type="EMBL" id="KAK4538479.1"/>
    </source>
</evidence>
<dbReference type="Proteomes" id="UP001301350">
    <property type="component" value="Unassembled WGS sequence"/>
</dbReference>
<dbReference type="EMBL" id="JANCYW010000018">
    <property type="protein sequence ID" value="KAK4538479.1"/>
    <property type="molecule type" value="Genomic_DNA"/>
</dbReference>
<comment type="cofactor">
    <cofactor evidence="1 7">
        <name>pyridoxal 5'-phosphate</name>
        <dbReference type="ChEBI" id="CHEBI:597326"/>
    </cofactor>
</comment>
<keyword evidence="4" id="KW-0032">Aminotransferase</keyword>
<dbReference type="GO" id="GO:0006520">
    <property type="term" value="P:amino acid metabolic process"/>
    <property type="evidence" value="ECO:0007669"/>
    <property type="project" value="InterPro"/>
</dbReference>
<dbReference type="PROSITE" id="PS00599">
    <property type="entry name" value="AA_TRANSFER_CLASS_2"/>
    <property type="match status" value="1"/>
</dbReference>
<dbReference type="PANTHER" id="PTHR46383:SF5">
    <property type="entry name" value="AMINOTRANSFERASE CLASS I_CLASSII DOMAIN-CONTAINING PROTEIN"/>
    <property type="match status" value="1"/>
</dbReference>
<evidence type="ECO:0000256" key="3">
    <source>
        <dbReference type="ARBA" id="ARBA00008392"/>
    </source>
</evidence>
<evidence type="ECO:0000256" key="5">
    <source>
        <dbReference type="ARBA" id="ARBA00022679"/>
    </source>
</evidence>
<sequence length="469" mass="51944">MKSLSVSCRSRSLRVAAIDSLVQTYGGREGMVLACAGESCFGPPPAPLYAYAGSVVEEAAVDHGYGSVQGESALLEAVRHKLREQNGVDVDAIDYRVMVTAGSNQAFVNVLLCVCDAGDEVILFAPYYFSHHSACLQSNVTTRILHRAPGQSAYAALSEWVQGEERKPAEDGTDSMDRLQRVRAVVVCTPDNPTGDVLENGELEGMADICWRHGWWLVVDEAYEHFDFRQAATPVVEKTPAGMPVARRRPYAMHRCTIHLFTMSKSFGMAGYRVGYVIYPHHRDLHQSMLKVNDTLVTHAGRANQRLAAGVLRDPACIATLQSRQLAMRLRHAQVMHRLKQMEEHRWVRLWGRRHRSCSGAFYAFMQVCPGVRDAAAARPASGTDMQLCCFLAERFSVLVAPGQVFGTRPEDCCIRFAFGALDINRPDVLHDALNRLERGIIAFASHGDVTRDRRERARAGAPLSQESS</sequence>